<proteinExistence type="inferred from homology"/>
<feature type="binding site" evidence="7">
    <location>
        <position position="189"/>
    </location>
    <ligand>
        <name>substrate</name>
    </ligand>
</feature>
<dbReference type="FunFam" id="3.20.20.70:FF:000118">
    <property type="entry name" value="Alpha-galactosidase"/>
    <property type="match status" value="1"/>
</dbReference>
<dbReference type="Gene3D" id="3.20.20.70">
    <property type="entry name" value="Aldolase class I"/>
    <property type="match status" value="1"/>
</dbReference>
<evidence type="ECO:0000256" key="2">
    <source>
        <dbReference type="ARBA" id="ARBA00012755"/>
    </source>
</evidence>
<feature type="binding site" evidence="7">
    <location>
        <position position="508"/>
    </location>
    <ligand>
        <name>substrate</name>
    </ligand>
</feature>
<gene>
    <name evidence="10" type="ORF">AVDCRST_MAG75-1383</name>
</gene>
<dbReference type="InterPro" id="IPR031705">
    <property type="entry name" value="Glyco_hydro_36_C"/>
</dbReference>
<evidence type="ECO:0000256" key="6">
    <source>
        <dbReference type="PIRSR" id="PIRSR005536-1"/>
    </source>
</evidence>
<evidence type="ECO:0000313" key="10">
    <source>
        <dbReference type="EMBL" id="CAA9387753.1"/>
    </source>
</evidence>
<sequence length="752" mass="81508">MTGSSGARVALRTEGVSVLIDIADGQLPSITHWGADLGEVSEEDFAALVTADLTPNATNLVDAMPHLAVLPEHWTGWVGRPGISGSREGRDWSPRFTYTRITVDGEEIGSADTRLALVNAGQATVVVEAEDTSAALALSITIQLTAGGLLRSRAQVTNTGSESYTINDLVLAYPVPANAREILDFAGRWGKERTPQRSELVTGIHLREGRRGRTGADAATLLHLGTPGFGFAAGEIWSVHTGWSGNHIHYAERLSTGEQVLGGGELLLPGEVRLAQGESYQSPWVYGSYGNGLDVVARRFHAFLRARDSHPSTERPVTLNVWEAVYFDHDTDRLVDLAERAAALGVERYVLDDGWFGARRNDRAGLGDWTVSKDVWPDGLHPLVDKVTGLGMEFGLWFEPEMVNPDSDVARAHPEWIMSTGNRMPVLSRSQQVLNIGIPECYTYIRDAMMAILDEYDIGYIKWDHNRDLIDAGTAPDGRPGVHEQTLAFYRLVDELKAAHPGLEIESCSSGGARVDLGVLERTDRVWVSDCIDPLDRQQMNRWTTQLVPPEMMGSHIASGRSHTTGRVHDLAFRAASAVFGHLGIEWDLAEATDDELSQLRDWIAFYKAERALLLGGDLVRIDFPDPTISAHGVVAHDQSRGIYEIASIGRSEAVSVGRLRLPGLDPTRRYQVTPVLPGGAPHGMQAPPWWHLGEGIEQADTTSSAVGPKEAAGAVFTGAALASAGLRAPGLWPDQAVVLRVDSVDLAGTGS</sequence>
<reference evidence="10" key="1">
    <citation type="submission" date="2020-02" db="EMBL/GenBank/DDBJ databases">
        <authorList>
            <person name="Meier V. D."/>
        </authorList>
    </citation>
    <scope>NUCLEOTIDE SEQUENCE</scope>
    <source>
        <strain evidence="10">AVDCRST_MAG75</strain>
    </source>
</reference>
<dbReference type="Gene3D" id="2.60.40.1180">
    <property type="entry name" value="Golgi alpha-mannosidase II"/>
    <property type="match status" value="1"/>
</dbReference>
<dbReference type="GO" id="GO:0016052">
    <property type="term" value="P:carbohydrate catabolic process"/>
    <property type="evidence" value="ECO:0007669"/>
    <property type="project" value="InterPro"/>
</dbReference>
<feature type="binding site" evidence="7">
    <location>
        <begin position="352"/>
        <end position="353"/>
    </location>
    <ligand>
        <name>substrate</name>
    </ligand>
</feature>
<dbReference type="InterPro" id="IPR031704">
    <property type="entry name" value="Glyco_hydro_36_N"/>
</dbReference>
<feature type="domain" description="Glycosyl hydrolase family 36 C-terminal" evidence="8">
    <location>
        <begin position="630"/>
        <end position="735"/>
    </location>
</feature>
<organism evidence="10">
    <name type="scientific">uncultured Propionibacteriaceae bacterium</name>
    <dbReference type="NCBI Taxonomy" id="257457"/>
    <lineage>
        <taxon>Bacteria</taxon>
        <taxon>Bacillati</taxon>
        <taxon>Actinomycetota</taxon>
        <taxon>Actinomycetes</taxon>
        <taxon>Propionibacteriales</taxon>
        <taxon>Propionibacteriaceae</taxon>
        <taxon>environmental samples</taxon>
    </lineage>
</organism>
<feature type="active site" description="Nucleophile" evidence="6">
    <location>
        <position position="464"/>
    </location>
</feature>
<feature type="binding site" evidence="7">
    <location>
        <position position="530"/>
    </location>
    <ligand>
        <name>substrate</name>
    </ligand>
</feature>
<evidence type="ECO:0000259" key="9">
    <source>
        <dbReference type="Pfam" id="PF16875"/>
    </source>
</evidence>
<dbReference type="SUPFAM" id="SSF51445">
    <property type="entry name" value="(Trans)glycosidases"/>
    <property type="match status" value="1"/>
</dbReference>
<dbReference type="PANTHER" id="PTHR43053">
    <property type="entry name" value="GLYCOSIDASE FAMILY 31"/>
    <property type="match status" value="1"/>
</dbReference>
<feature type="active site" description="Proton donor" evidence="6">
    <location>
        <position position="530"/>
    </location>
</feature>
<dbReference type="Pfam" id="PF16874">
    <property type="entry name" value="Glyco_hydro_36C"/>
    <property type="match status" value="1"/>
</dbReference>
<evidence type="ECO:0000256" key="1">
    <source>
        <dbReference type="ARBA" id="ARBA00001255"/>
    </source>
</evidence>
<dbReference type="InterPro" id="IPR000111">
    <property type="entry name" value="Glyco_hydro_27/36_CS"/>
</dbReference>
<dbReference type="InterPro" id="IPR002252">
    <property type="entry name" value="Glyco_hydro_36"/>
</dbReference>
<evidence type="ECO:0000256" key="3">
    <source>
        <dbReference type="ARBA" id="ARBA00022801"/>
    </source>
</evidence>
<evidence type="ECO:0000256" key="5">
    <source>
        <dbReference type="PIRNR" id="PIRNR005536"/>
    </source>
</evidence>
<dbReference type="EC" id="3.2.1.22" evidence="2 5"/>
<dbReference type="InterPro" id="IPR050985">
    <property type="entry name" value="Alpha-glycosidase_related"/>
</dbReference>
<name>A0A6J4NHA3_9ACTN</name>
<evidence type="ECO:0000256" key="7">
    <source>
        <dbReference type="PIRSR" id="PIRSR005536-2"/>
    </source>
</evidence>
<accession>A0A6J4NHA3</accession>
<dbReference type="Pfam" id="PF16875">
    <property type="entry name" value="Glyco_hydro_36N"/>
    <property type="match status" value="1"/>
</dbReference>
<dbReference type="PANTHER" id="PTHR43053:SF3">
    <property type="entry name" value="ALPHA-GALACTOSIDASE C-RELATED"/>
    <property type="match status" value="1"/>
</dbReference>
<dbReference type="InterPro" id="IPR038417">
    <property type="entry name" value="Alpga-gal_N_sf"/>
</dbReference>
<dbReference type="CDD" id="cd14791">
    <property type="entry name" value="GH36"/>
    <property type="match status" value="1"/>
</dbReference>
<dbReference type="Pfam" id="PF02065">
    <property type="entry name" value="Melibiase"/>
    <property type="match status" value="1"/>
</dbReference>
<feature type="binding site" evidence="7">
    <location>
        <position position="429"/>
    </location>
    <ligand>
        <name>substrate</name>
    </ligand>
</feature>
<dbReference type="GO" id="GO:0004557">
    <property type="term" value="F:alpha-galactosidase activity"/>
    <property type="evidence" value="ECO:0007669"/>
    <property type="project" value="UniProtKB-UniRule"/>
</dbReference>
<dbReference type="AlphaFoldDB" id="A0A6J4NHA3"/>
<feature type="domain" description="Glycosyl hydrolase family 36 N-terminal" evidence="9">
    <location>
        <begin position="27"/>
        <end position="275"/>
    </location>
</feature>
<dbReference type="PRINTS" id="PR00743">
    <property type="entry name" value="GLHYDRLASE36"/>
</dbReference>
<dbReference type="InterPro" id="IPR013780">
    <property type="entry name" value="Glyco_hydro_b"/>
</dbReference>
<dbReference type="PROSITE" id="PS00512">
    <property type="entry name" value="ALPHA_GALACTOSIDASE"/>
    <property type="match status" value="1"/>
</dbReference>
<dbReference type="InterPro" id="IPR013785">
    <property type="entry name" value="Aldolase_TIM"/>
</dbReference>
<comment type="catalytic activity">
    <reaction evidence="1 5">
        <text>Hydrolysis of terminal, non-reducing alpha-D-galactose residues in alpha-D-galactosides, including galactose oligosaccharides, galactomannans and galactolipids.</text>
        <dbReference type="EC" id="3.2.1.22"/>
    </reaction>
</comment>
<dbReference type="Gene3D" id="2.70.98.60">
    <property type="entry name" value="alpha-galactosidase from lactobacil brevis"/>
    <property type="match status" value="1"/>
</dbReference>
<evidence type="ECO:0000256" key="4">
    <source>
        <dbReference type="ARBA" id="ARBA00023295"/>
    </source>
</evidence>
<protein>
    <recommendedName>
        <fullName evidence="2 5">Alpha-galactosidase</fullName>
        <ecNumber evidence="2 5">3.2.1.22</ecNumber>
    </recommendedName>
</protein>
<feature type="binding site" evidence="7">
    <location>
        <begin position="462"/>
        <end position="466"/>
    </location>
    <ligand>
        <name>substrate</name>
    </ligand>
</feature>
<dbReference type="InterPro" id="IPR017853">
    <property type="entry name" value="GH"/>
</dbReference>
<keyword evidence="4 5" id="KW-0326">Glycosidase</keyword>
<dbReference type="EMBL" id="CADCUO010000079">
    <property type="protein sequence ID" value="CAA9387753.1"/>
    <property type="molecule type" value="Genomic_DNA"/>
</dbReference>
<evidence type="ECO:0000259" key="8">
    <source>
        <dbReference type="Pfam" id="PF16874"/>
    </source>
</evidence>
<dbReference type="PIRSF" id="PIRSF005536">
    <property type="entry name" value="Agal"/>
    <property type="match status" value="1"/>
</dbReference>
<keyword evidence="3 5" id="KW-0378">Hydrolase</keyword>
<comment type="similarity">
    <text evidence="5">Belongs to the glycosyl hydrolase.</text>
</comment>